<evidence type="ECO:0000313" key="2">
    <source>
        <dbReference type="Proteomes" id="UP001209885"/>
    </source>
</evidence>
<dbReference type="Proteomes" id="UP001209885">
    <property type="component" value="Unassembled WGS sequence"/>
</dbReference>
<sequence length="152" mass="16746">MISSASIAKKGCSIFSILFLITILSCKDAEMKLPNNICDQEIIMSDDLFENAPSDPLTIESTSLYGNCLTITFSAGGCDGSTWQFDLIGQQKTIPEGLPRHFMRLSLKDNELCEALIRKQVSFDLNPALGNSNRVTLTLTNNNEEIIYNAGF</sequence>
<name>A0ABT3RVJ6_9BACT</name>
<proteinExistence type="predicted"/>
<dbReference type="EMBL" id="JAPFQN010000010">
    <property type="protein sequence ID" value="MCX2745566.1"/>
    <property type="molecule type" value="Genomic_DNA"/>
</dbReference>
<dbReference type="RefSeq" id="WP_266058163.1">
    <property type="nucleotide sequence ID" value="NZ_JAPFQN010000010.1"/>
</dbReference>
<reference evidence="1 2" key="1">
    <citation type="submission" date="2022-11" db="EMBL/GenBank/DDBJ databases">
        <title>The characterization of three novel Bacteroidetes species and genomic analysis of their roles in tidal elemental geochemical cycles.</title>
        <authorList>
            <person name="Ma K."/>
        </authorList>
    </citation>
    <scope>NUCLEOTIDE SEQUENCE [LARGE SCALE GENOMIC DNA]</scope>
    <source>
        <strain evidence="1 2">M17</strain>
    </source>
</reference>
<accession>A0ABT3RVJ6</accession>
<gene>
    <name evidence="1" type="ORF">OO013_16920</name>
</gene>
<comment type="caution">
    <text evidence="1">The sequence shown here is derived from an EMBL/GenBank/DDBJ whole genome shotgun (WGS) entry which is preliminary data.</text>
</comment>
<organism evidence="1 2">
    <name type="scientific">Mangrovivirga halotolerans</name>
    <dbReference type="NCBI Taxonomy" id="2993936"/>
    <lineage>
        <taxon>Bacteria</taxon>
        <taxon>Pseudomonadati</taxon>
        <taxon>Bacteroidota</taxon>
        <taxon>Cytophagia</taxon>
        <taxon>Cytophagales</taxon>
        <taxon>Mangrovivirgaceae</taxon>
        <taxon>Mangrovivirga</taxon>
    </lineage>
</organism>
<protein>
    <submittedName>
        <fullName evidence="1">Uncharacterized protein</fullName>
    </submittedName>
</protein>
<keyword evidence="2" id="KW-1185">Reference proteome</keyword>
<evidence type="ECO:0000313" key="1">
    <source>
        <dbReference type="EMBL" id="MCX2745566.1"/>
    </source>
</evidence>